<dbReference type="EMBL" id="ML121564">
    <property type="protein sequence ID" value="RPB21025.1"/>
    <property type="molecule type" value="Genomic_DNA"/>
</dbReference>
<evidence type="ECO:0000256" key="8">
    <source>
        <dbReference type="ARBA" id="ARBA00022664"/>
    </source>
</evidence>
<keyword evidence="15" id="KW-0007">Acetylation</keyword>
<evidence type="ECO:0000256" key="10">
    <source>
        <dbReference type="ARBA" id="ARBA00022728"/>
    </source>
</evidence>
<evidence type="ECO:0000313" key="26">
    <source>
        <dbReference type="Proteomes" id="UP000267821"/>
    </source>
</evidence>
<keyword evidence="14" id="KW-0832">Ubl conjugation</keyword>
<keyword evidence="12 25" id="KW-0418">Kinase</keyword>
<keyword evidence="9" id="KW-0808">Transferase</keyword>
<dbReference type="SMART" id="SM00220">
    <property type="entry name" value="S_TKc"/>
    <property type="match status" value="1"/>
</dbReference>
<dbReference type="GO" id="GO:0005681">
    <property type="term" value="C:spliceosomal complex"/>
    <property type="evidence" value="ECO:0007669"/>
    <property type="project" value="UniProtKB-KW"/>
</dbReference>
<protein>
    <recommendedName>
        <fullName evidence="19">Serine/threonine-protein kinase PRP4 homolog</fullName>
        <ecNumber evidence="3">2.7.11.1</ecNumber>
    </recommendedName>
    <alternativeName>
        <fullName evidence="20">PRP4 pre-mRNA-processing factor 4 homolog</fullName>
    </alternativeName>
</protein>
<evidence type="ECO:0000313" key="25">
    <source>
        <dbReference type="EMBL" id="RPB21025.1"/>
    </source>
</evidence>
<reference evidence="25 26" key="1">
    <citation type="journal article" date="2018" name="Nat. Ecol. Evol.">
        <title>Pezizomycetes genomes reveal the molecular basis of ectomycorrhizal truffle lifestyle.</title>
        <authorList>
            <person name="Murat C."/>
            <person name="Payen T."/>
            <person name="Noel B."/>
            <person name="Kuo A."/>
            <person name="Morin E."/>
            <person name="Chen J."/>
            <person name="Kohler A."/>
            <person name="Krizsan K."/>
            <person name="Balestrini R."/>
            <person name="Da Silva C."/>
            <person name="Montanini B."/>
            <person name="Hainaut M."/>
            <person name="Levati E."/>
            <person name="Barry K.W."/>
            <person name="Belfiori B."/>
            <person name="Cichocki N."/>
            <person name="Clum A."/>
            <person name="Dockter R.B."/>
            <person name="Fauchery L."/>
            <person name="Guy J."/>
            <person name="Iotti M."/>
            <person name="Le Tacon F."/>
            <person name="Lindquist E.A."/>
            <person name="Lipzen A."/>
            <person name="Malagnac F."/>
            <person name="Mello A."/>
            <person name="Molinier V."/>
            <person name="Miyauchi S."/>
            <person name="Poulain J."/>
            <person name="Riccioni C."/>
            <person name="Rubini A."/>
            <person name="Sitrit Y."/>
            <person name="Splivallo R."/>
            <person name="Traeger S."/>
            <person name="Wang M."/>
            <person name="Zifcakova L."/>
            <person name="Wipf D."/>
            <person name="Zambonelli A."/>
            <person name="Paolocci F."/>
            <person name="Nowrousian M."/>
            <person name="Ottonello S."/>
            <person name="Baldrian P."/>
            <person name="Spatafora J.W."/>
            <person name="Henrissat B."/>
            <person name="Nagy L.G."/>
            <person name="Aury J.M."/>
            <person name="Wincker P."/>
            <person name="Grigoriev I.V."/>
            <person name="Bonfante P."/>
            <person name="Martin F.M."/>
        </authorList>
    </citation>
    <scope>NUCLEOTIDE SEQUENCE [LARGE SCALE GENOMIC DNA]</scope>
    <source>
        <strain evidence="25 26">ATCC MYA-4762</strain>
    </source>
</reference>
<evidence type="ECO:0000256" key="17">
    <source>
        <dbReference type="ARBA" id="ARBA00023242"/>
    </source>
</evidence>
<dbReference type="PROSITE" id="PS00108">
    <property type="entry name" value="PROTEIN_KINASE_ST"/>
    <property type="match status" value="1"/>
</dbReference>
<feature type="compositionally biased region" description="Basic and acidic residues" evidence="23">
    <location>
        <begin position="208"/>
        <end position="226"/>
    </location>
</feature>
<dbReference type="CDD" id="cd14135">
    <property type="entry name" value="STKc_PRP4"/>
    <property type="match status" value="1"/>
</dbReference>
<evidence type="ECO:0000256" key="6">
    <source>
        <dbReference type="ARBA" id="ARBA00022527"/>
    </source>
</evidence>
<evidence type="ECO:0000256" key="20">
    <source>
        <dbReference type="ARBA" id="ARBA00031858"/>
    </source>
</evidence>
<dbReference type="SUPFAM" id="SSF56112">
    <property type="entry name" value="Protein kinase-like (PK-like)"/>
    <property type="match status" value="1"/>
</dbReference>
<evidence type="ECO:0000256" key="21">
    <source>
        <dbReference type="ARBA" id="ARBA00046964"/>
    </source>
</evidence>
<keyword evidence="26" id="KW-1185">Reference proteome</keyword>
<dbReference type="InterPro" id="IPR008271">
    <property type="entry name" value="Ser/Thr_kinase_AS"/>
</dbReference>
<dbReference type="GO" id="GO:0005694">
    <property type="term" value="C:chromosome"/>
    <property type="evidence" value="ECO:0007669"/>
    <property type="project" value="UniProtKB-SubCell"/>
</dbReference>
<evidence type="ECO:0000256" key="2">
    <source>
        <dbReference type="ARBA" id="ARBA00004286"/>
    </source>
</evidence>
<evidence type="ECO:0000256" key="16">
    <source>
        <dbReference type="ARBA" id="ARBA00023187"/>
    </source>
</evidence>
<evidence type="ECO:0000256" key="18">
    <source>
        <dbReference type="ARBA" id="ARBA00023596"/>
    </source>
</evidence>
<comment type="similarity">
    <text evidence="18">Belongs to the protein kinase superfamily. CMGC Ser/Thr protein kinase family.</text>
</comment>
<gene>
    <name evidence="25" type="ORF">L211DRAFT_851769</name>
</gene>
<dbReference type="InterPro" id="IPR000719">
    <property type="entry name" value="Prot_kinase_dom"/>
</dbReference>
<feature type="compositionally biased region" description="Basic and acidic residues" evidence="23">
    <location>
        <begin position="114"/>
        <end position="125"/>
    </location>
</feature>
<dbReference type="FunFam" id="1.10.510.10:FF:000078">
    <property type="entry name" value="Serine/threonine-protein kinase PRP4 homolog"/>
    <property type="match status" value="1"/>
</dbReference>
<name>A0A3N4LSQ7_9PEZI</name>
<keyword evidence="4" id="KW-0158">Chromosome</keyword>
<dbReference type="InParanoid" id="A0A3N4LSQ7"/>
<evidence type="ECO:0000259" key="24">
    <source>
        <dbReference type="PROSITE" id="PS50011"/>
    </source>
</evidence>
<evidence type="ECO:0000256" key="23">
    <source>
        <dbReference type="SAM" id="MobiDB-lite"/>
    </source>
</evidence>
<keyword evidence="6" id="KW-0723">Serine/threonine-protein kinase</keyword>
<evidence type="ECO:0000256" key="4">
    <source>
        <dbReference type="ARBA" id="ARBA00022454"/>
    </source>
</evidence>
<dbReference type="GO" id="GO:0005524">
    <property type="term" value="F:ATP binding"/>
    <property type="evidence" value="ECO:0007669"/>
    <property type="project" value="UniProtKB-UniRule"/>
</dbReference>
<feature type="compositionally biased region" description="Basic and acidic residues" evidence="23">
    <location>
        <begin position="271"/>
        <end position="281"/>
    </location>
</feature>
<dbReference type="Gene3D" id="3.30.200.20">
    <property type="entry name" value="Phosphorylase Kinase, domain 1"/>
    <property type="match status" value="1"/>
</dbReference>
<evidence type="ECO:0000256" key="3">
    <source>
        <dbReference type="ARBA" id="ARBA00012513"/>
    </source>
</evidence>
<dbReference type="STRING" id="1051890.A0A3N4LSQ7"/>
<dbReference type="EC" id="2.7.11.1" evidence="3"/>
<dbReference type="InterPro" id="IPR050494">
    <property type="entry name" value="Ser_Thr_dual-spec_kinase"/>
</dbReference>
<dbReference type="Gene3D" id="1.10.510.10">
    <property type="entry name" value="Transferase(Phosphotransferase) domain 1"/>
    <property type="match status" value="1"/>
</dbReference>
<keyword evidence="11 22" id="KW-0547">Nucleotide-binding</keyword>
<dbReference type="InterPro" id="IPR011009">
    <property type="entry name" value="Kinase-like_dom_sf"/>
</dbReference>
<feature type="compositionally biased region" description="Basic and acidic residues" evidence="23">
    <location>
        <begin position="163"/>
        <end position="184"/>
    </location>
</feature>
<dbReference type="PANTHER" id="PTHR24058:SF103">
    <property type="entry name" value="SERINE_THREONINE-PROTEIN KINASE PRP4 HOMOLOG"/>
    <property type="match status" value="1"/>
</dbReference>
<evidence type="ECO:0000256" key="14">
    <source>
        <dbReference type="ARBA" id="ARBA00022843"/>
    </source>
</evidence>
<comment type="subunit">
    <text evidence="21">Interacts with CLK1 C-terminus. Associates with the U5 snRNP and NCOR1 deacetylase complexes. Identified in the spliceosome C complex.</text>
</comment>
<feature type="compositionally biased region" description="Basic and acidic residues" evidence="23">
    <location>
        <begin position="34"/>
        <end position="45"/>
    </location>
</feature>
<dbReference type="PROSITE" id="PS00107">
    <property type="entry name" value="PROTEIN_KINASE_ATP"/>
    <property type="match status" value="1"/>
</dbReference>
<dbReference type="PROSITE" id="PS50011">
    <property type="entry name" value="PROTEIN_KINASE_DOM"/>
    <property type="match status" value="1"/>
</dbReference>
<dbReference type="FunFam" id="3.30.200.20:FF:000123">
    <property type="entry name" value="serine/threonine-protein kinase PRP4 homolog"/>
    <property type="match status" value="1"/>
</dbReference>
<dbReference type="OrthoDB" id="9332038at2759"/>
<feature type="region of interest" description="Disordered" evidence="23">
    <location>
        <begin position="379"/>
        <end position="425"/>
    </location>
</feature>
<feature type="region of interest" description="Disordered" evidence="23">
    <location>
        <begin position="1"/>
        <end position="292"/>
    </location>
</feature>
<keyword evidence="16" id="KW-0508">mRNA splicing</keyword>
<feature type="region of interest" description="Disordered" evidence="23">
    <location>
        <begin position="320"/>
        <end position="365"/>
    </location>
</feature>
<keyword evidence="10" id="KW-0747">Spliceosome</keyword>
<accession>A0A3N4LSQ7</accession>
<comment type="subcellular location">
    <subcellularLocation>
        <location evidence="2">Chromosome</location>
    </subcellularLocation>
    <subcellularLocation>
        <location evidence="1">Nucleus</location>
    </subcellularLocation>
</comment>
<keyword evidence="8" id="KW-0507">mRNA processing</keyword>
<feature type="compositionally biased region" description="Polar residues" evidence="23">
    <location>
        <begin position="232"/>
        <end position="246"/>
    </location>
</feature>
<evidence type="ECO:0000256" key="22">
    <source>
        <dbReference type="PROSITE-ProRule" id="PRU10141"/>
    </source>
</evidence>
<organism evidence="25 26">
    <name type="scientific">Terfezia boudieri ATCC MYA-4762</name>
    <dbReference type="NCBI Taxonomy" id="1051890"/>
    <lineage>
        <taxon>Eukaryota</taxon>
        <taxon>Fungi</taxon>
        <taxon>Dikarya</taxon>
        <taxon>Ascomycota</taxon>
        <taxon>Pezizomycotina</taxon>
        <taxon>Pezizomycetes</taxon>
        <taxon>Pezizales</taxon>
        <taxon>Pezizaceae</taxon>
        <taxon>Terfezia</taxon>
    </lineage>
</organism>
<keyword evidence="17" id="KW-0539">Nucleus</keyword>
<keyword evidence="7" id="KW-0597">Phosphoprotein</keyword>
<feature type="compositionally biased region" description="Polar residues" evidence="23">
    <location>
        <begin position="320"/>
        <end position="332"/>
    </location>
</feature>
<sequence length="843" mass="96025">MSSSSSSGSYDEEGEIIETEAEKASLSLPSAPGHRVDRHSSRNRESLSPSAYGYHRHYPAYTSSRDHSHQDEVASRKRQRSEDHSKSDTRQFRVHYEHPPPIDPRSRPRVSYADIDKNDSIDISKQRQPKGFDNSDERREFKRSRTRSRSPPRGPRGGYSGGRGDRSGYYDDRRDSGRYYDNRRGSISRHSRERSVSERGDPPVSSEMSKRDTEDRNKYSDKKKSEPGPSALRSNNSNGRSVQSVSFRDYVDIWGHSRNGPHGQGKLKTGIKTEKVEKDIEPEVQSEPIDEAKLLEERRKRREAIKAKYRGQSTPLLNTLSIDQSIPNSPTVAESPAIGKADGASRETSVPKSPMQFDTLREDSPAPFDISKAEVECDGNSLDEVQEDGPSAADYDPTIDMEDDKKRMERHKRISDVSSASYDETRTNTRDVLVPGSMMEGIEKNEKEAEEEKDDDFDMFAEGDDDMFAEEPPKFKKARNDPGKVVHIIPQAKQLDASMLDNWDDTEGYYRVILGELLDGRYHVQANLGKGMFSGVVRAMDIKLQKLVAIKIIRNNETMKKAGQKELEILRKLNAADPEDKKHVVRLERSFEHKGHLCIVFEHLSINLREVLKKFGRDVGISLKAVRAYAHQMFLGLALMRKANILHADLKPDNLLVNDARNILKICDLGSASDASENEITPYLVSRYYRAPEIILGMPYDFAIDVWSIGCTLYELYTGKILFTGRTNNQMLRSMMECRGKFSHKLLRKGQFTNLHFDDMLNFRSVEKDKITGRDVVKIINFNKPTRELRSRLLASTSHLPESEIKELNLFIDLLDKCLNLNPEKRCTPVEALKHSFIYQTKA</sequence>
<dbReference type="Pfam" id="PF00069">
    <property type="entry name" value="Pkinase"/>
    <property type="match status" value="1"/>
</dbReference>
<keyword evidence="13 22" id="KW-0067">ATP-binding</keyword>
<evidence type="ECO:0000256" key="5">
    <source>
        <dbReference type="ARBA" id="ARBA00022499"/>
    </source>
</evidence>
<evidence type="ECO:0000256" key="12">
    <source>
        <dbReference type="ARBA" id="ARBA00022777"/>
    </source>
</evidence>
<dbReference type="GO" id="GO:0004674">
    <property type="term" value="F:protein serine/threonine kinase activity"/>
    <property type="evidence" value="ECO:0007669"/>
    <property type="project" value="UniProtKB-KW"/>
</dbReference>
<evidence type="ECO:0000256" key="9">
    <source>
        <dbReference type="ARBA" id="ARBA00022679"/>
    </source>
</evidence>
<feature type="binding site" evidence="22">
    <location>
        <position position="551"/>
    </location>
    <ligand>
        <name>ATP</name>
        <dbReference type="ChEBI" id="CHEBI:30616"/>
    </ligand>
</feature>
<evidence type="ECO:0000256" key="13">
    <source>
        <dbReference type="ARBA" id="ARBA00022840"/>
    </source>
</evidence>
<proteinExistence type="inferred from homology"/>
<evidence type="ECO:0000256" key="1">
    <source>
        <dbReference type="ARBA" id="ARBA00004123"/>
    </source>
</evidence>
<keyword evidence="5" id="KW-1017">Isopeptide bond</keyword>
<dbReference type="InterPro" id="IPR017441">
    <property type="entry name" value="Protein_kinase_ATP_BS"/>
</dbReference>
<dbReference type="Proteomes" id="UP000267821">
    <property type="component" value="Unassembled WGS sequence"/>
</dbReference>
<feature type="compositionally biased region" description="Basic residues" evidence="23">
    <location>
        <begin position="141"/>
        <end position="150"/>
    </location>
</feature>
<evidence type="ECO:0000256" key="15">
    <source>
        <dbReference type="ARBA" id="ARBA00022990"/>
    </source>
</evidence>
<dbReference type="InterPro" id="IPR044092">
    <property type="entry name" value="STKc_PRP4"/>
</dbReference>
<dbReference type="PANTHER" id="PTHR24058">
    <property type="entry name" value="DUAL SPECIFICITY PROTEIN KINASE"/>
    <property type="match status" value="1"/>
</dbReference>
<evidence type="ECO:0000256" key="19">
    <source>
        <dbReference type="ARBA" id="ARBA00023637"/>
    </source>
</evidence>
<dbReference type="AlphaFoldDB" id="A0A3N4LSQ7"/>
<evidence type="ECO:0000256" key="11">
    <source>
        <dbReference type="ARBA" id="ARBA00022741"/>
    </source>
</evidence>
<feature type="compositionally biased region" description="Basic and acidic residues" evidence="23">
    <location>
        <begin position="64"/>
        <end position="106"/>
    </location>
</feature>
<feature type="compositionally biased region" description="Acidic residues" evidence="23">
    <location>
        <begin position="10"/>
        <end position="19"/>
    </location>
</feature>
<evidence type="ECO:0000256" key="7">
    <source>
        <dbReference type="ARBA" id="ARBA00022553"/>
    </source>
</evidence>
<feature type="domain" description="Protein kinase" evidence="24">
    <location>
        <begin position="522"/>
        <end position="838"/>
    </location>
</feature>
<dbReference type="GO" id="GO:0045292">
    <property type="term" value="P:mRNA cis splicing, via spliceosome"/>
    <property type="evidence" value="ECO:0007669"/>
    <property type="project" value="InterPro"/>
</dbReference>